<accession>A0ABR0BPQ4</accession>
<evidence type="ECO:0000313" key="4">
    <source>
        <dbReference type="Proteomes" id="UP001287286"/>
    </source>
</evidence>
<protein>
    <submittedName>
        <fullName evidence="3">Uncharacterized protein</fullName>
    </submittedName>
</protein>
<feature type="compositionally biased region" description="Low complexity" evidence="1">
    <location>
        <begin position="119"/>
        <end position="138"/>
    </location>
</feature>
<feature type="compositionally biased region" description="Basic residues" evidence="1">
    <location>
        <begin position="139"/>
        <end position="153"/>
    </location>
</feature>
<keyword evidence="2" id="KW-0472">Membrane</keyword>
<name>A0ABR0BPQ4_PURLI</name>
<sequence length="187" mass="19146">MILSPPGAGSLVTQVARQEPRIFTQTLTRPATTLVTLITLGSTPSTSSSSSSSSSSSPAPTSLVVPANSGGKHGLSSVQLGAILGSIAAVVVLVIVAGICLANKTPPRKRHTYVYQDWSTSSSGGSHGSSSTSSSSTAKSKKKPPPKGPKRPSRPPQLIPGGAPYPTYKAVPIPNPRKPPSVKRVFV</sequence>
<feature type="region of interest" description="Disordered" evidence="1">
    <location>
        <begin position="42"/>
        <end position="65"/>
    </location>
</feature>
<dbReference type="EMBL" id="JAWRVI010000048">
    <property type="protein sequence ID" value="KAK4084980.1"/>
    <property type="molecule type" value="Genomic_DNA"/>
</dbReference>
<evidence type="ECO:0000256" key="1">
    <source>
        <dbReference type="SAM" id="MobiDB-lite"/>
    </source>
</evidence>
<dbReference type="Proteomes" id="UP001287286">
    <property type="component" value="Unassembled WGS sequence"/>
</dbReference>
<keyword evidence="2" id="KW-1133">Transmembrane helix</keyword>
<keyword evidence="4" id="KW-1185">Reference proteome</keyword>
<feature type="transmembrane region" description="Helical" evidence="2">
    <location>
        <begin position="80"/>
        <end position="102"/>
    </location>
</feature>
<evidence type="ECO:0000313" key="3">
    <source>
        <dbReference type="EMBL" id="KAK4084980.1"/>
    </source>
</evidence>
<evidence type="ECO:0000256" key="2">
    <source>
        <dbReference type="SAM" id="Phobius"/>
    </source>
</evidence>
<gene>
    <name evidence="3" type="ORF">Purlil1_10015</name>
</gene>
<keyword evidence="2" id="KW-0812">Transmembrane</keyword>
<feature type="region of interest" description="Disordered" evidence="1">
    <location>
        <begin position="118"/>
        <end position="187"/>
    </location>
</feature>
<reference evidence="3 4" key="1">
    <citation type="journal article" date="2024" name="Microbiol. Resour. Announc.">
        <title>Genome annotations for the ascomycete fungi Trichoderma harzianum, Trichoderma aggressivum, and Purpureocillium lilacinum.</title>
        <authorList>
            <person name="Beijen E.P.W."/>
            <person name="Ohm R.A."/>
        </authorList>
    </citation>
    <scope>NUCLEOTIDE SEQUENCE [LARGE SCALE GENOMIC DNA]</scope>
    <source>
        <strain evidence="3 4">CBS 150709</strain>
    </source>
</reference>
<feature type="compositionally biased region" description="Low complexity" evidence="1">
    <location>
        <begin position="42"/>
        <end position="62"/>
    </location>
</feature>
<organism evidence="3 4">
    <name type="scientific">Purpureocillium lilacinum</name>
    <name type="common">Paecilomyces lilacinus</name>
    <dbReference type="NCBI Taxonomy" id="33203"/>
    <lineage>
        <taxon>Eukaryota</taxon>
        <taxon>Fungi</taxon>
        <taxon>Dikarya</taxon>
        <taxon>Ascomycota</taxon>
        <taxon>Pezizomycotina</taxon>
        <taxon>Sordariomycetes</taxon>
        <taxon>Hypocreomycetidae</taxon>
        <taxon>Hypocreales</taxon>
        <taxon>Ophiocordycipitaceae</taxon>
        <taxon>Purpureocillium</taxon>
    </lineage>
</organism>
<proteinExistence type="predicted"/>
<comment type="caution">
    <text evidence="3">The sequence shown here is derived from an EMBL/GenBank/DDBJ whole genome shotgun (WGS) entry which is preliminary data.</text>
</comment>